<protein>
    <submittedName>
        <fullName evidence="2">Class I SAM-dependent methyltransferase</fullName>
    </submittedName>
</protein>
<evidence type="ECO:0000259" key="1">
    <source>
        <dbReference type="Pfam" id="PF08241"/>
    </source>
</evidence>
<keyword evidence="2" id="KW-0067">ATP-binding</keyword>
<name>A0ABU9XP22_9SPHN</name>
<dbReference type="SUPFAM" id="SSF53335">
    <property type="entry name" value="S-adenosyl-L-methionine-dependent methyltransferases"/>
    <property type="match status" value="1"/>
</dbReference>
<dbReference type="GO" id="GO:0032259">
    <property type="term" value="P:methylation"/>
    <property type="evidence" value="ECO:0007669"/>
    <property type="project" value="UniProtKB-KW"/>
</dbReference>
<reference evidence="2 3" key="1">
    <citation type="submission" date="2024-05" db="EMBL/GenBank/DDBJ databases">
        <authorList>
            <person name="Liu Q."/>
            <person name="Xin Y.-H."/>
        </authorList>
    </citation>
    <scope>NUCLEOTIDE SEQUENCE [LARGE SCALE GENOMIC DNA]</scope>
    <source>
        <strain evidence="2 3">CGMCC 1.15349</strain>
    </source>
</reference>
<dbReference type="EMBL" id="JBDIMF010000001">
    <property type="protein sequence ID" value="MEN2785572.1"/>
    <property type="molecule type" value="Genomic_DNA"/>
</dbReference>
<proteinExistence type="predicted"/>
<dbReference type="InterPro" id="IPR013216">
    <property type="entry name" value="Methyltransf_11"/>
</dbReference>
<gene>
    <name evidence="2" type="ORF">ABC969_03960</name>
</gene>
<keyword evidence="2" id="KW-0808">Transferase</keyword>
<organism evidence="2 3">
    <name type="scientific">Sphingomonas qilianensis</name>
    <dbReference type="NCBI Taxonomy" id="1736690"/>
    <lineage>
        <taxon>Bacteria</taxon>
        <taxon>Pseudomonadati</taxon>
        <taxon>Pseudomonadota</taxon>
        <taxon>Alphaproteobacteria</taxon>
        <taxon>Sphingomonadales</taxon>
        <taxon>Sphingomonadaceae</taxon>
        <taxon>Sphingomonas</taxon>
    </lineage>
</organism>
<sequence>MDLPKFADRPHNKLTALSDAIVAKTHIQQITWAALKKVSTRVGRPARVLDFGCGIGGTVAVLRNRGYDAYGVDVVESYIDNGSGYFVDEGEYPALSLLKDGRSIFPDSYFDLVISDQVLEHVEQVDAVASEISRITAPGGEGVHIFPAKYCFKEPHMYTPIVHWLPKGAPRKAAIKTMLRLGYSAPFFSERPLDERTEIFNHYSETETFYRSSAELRRVFARHGLTAASGTREKLKVSGGTQKKVAAMPLVGGVAATLYDNFRASYLVTRNDTAGG</sequence>
<keyword evidence="2" id="KW-0547">Nucleotide-binding</keyword>
<dbReference type="GO" id="GO:0005524">
    <property type="term" value="F:ATP binding"/>
    <property type="evidence" value="ECO:0007669"/>
    <property type="project" value="UniProtKB-KW"/>
</dbReference>
<dbReference type="Proteomes" id="UP001404104">
    <property type="component" value="Unassembled WGS sequence"/>
</dbReference>
<accession>A0ABU9XP22</accession>
<keyword evidence="2" id="KW-0489">Methyltransferase</keyword>
<dbReference type="RefSeq" id="WP_345863098.1">
    <property type="nucleotide sequence ID" value="NZ_JBDIMF010000001.1"/>
</dbReference>
<evidence type="ECO:0000313" key="3">
    <source>
        <dbReference type="Proteomes" id="UP001404104"/>
    </source>
</evidence>
<dbReference type="GO" id="GO:0008168">
    <property type="term" value="F:methyltransferase activity"/>
    <property type="evidence" value="ECO:0007669"/>
    <property type="project" value="UniProtKB-KW"/>
</dbReference>
<dbReference type="Pfam" id="PF08241">
    <property type="entry name" value="Methyltransf_11"/>
    <property type="match status" value="1"/>
</dbReference>
<comment type="caution">
    <text evidence="2">The sequence shown here is derived from an EMBL/GenBank/DDBJ whole genome shotgun (WGS) entry which is preliminary data.</text>
</comment>
<dbReference type="CDD" id="cd02440">
    <property type="entry name" value="AdoMet_MTases"/>
    <property type="match status" value="1"/>
</dbReference>
<feature type="domain" description="Methyltransferase type 11" evidence="1">
    <location>
        <begin position="49"/>
        <end position="141"/>
    </location>
</feature>
<evidence type="ECO:0000313" key="2">
    <source>
        <dbReference type="EMBL" id="MEN2785572.1"/>
    </source>
</evidence>
<keyword evidence="3" id="KW-1185">Reference proteome</keyword>
<dbReference type="Gene3D" id="3.40.50.150">
    <property type="entry name" value="Vaccinia Virus protein VP39"/>
    <property type="match status" value="1"/>
</dbReference>
<dbReference type="InterPro" id="IPR029063">
    <property type="entry name" value="SAM-dependent_MTases_sf"/>
</dbReference>